<proteinExistence type="predicted"/>
<evidence type="ECO:0000256" key="4">
    <source>
        <dbReference type="ARBA" id="ARBA00023136"/>
    </source>
</evidence>
<comment type="subcellular location">
    <subcellularLocation>
        <location evidence="1">Membrane</location>
        <topology evidence="1">Multi-pass membrane protein</topology>
    </subcellularLocation>
</comment>
<evidence type="ECO:0000256" key="2">
    <source>
        <dbReference type="ARBA" id="ARBA00022692"/>
    </source>
</evidence>
<reference evidence="8 9" key="1">
    <citation type="submission" date="2019-04" db="EMBL/GenBank/DDBJ databases">
        <title>Friends and foes A comparative genomics study of 23 Aspergillus species from section Flavi.</title>
        <authorList>
            <consortium name="DOE Joint Genome Institute"/>
            <person name="Kjaerbolling I."/>
            <person name="Vesth T."/>
            <person name="Frisvad J.C."/>
            <person name="Nybo J.L."/>
            <person name="Theobald S."/>
            <person name="Kildgaard S."/>
            <person name="Isbrandt T."/>
            <person name="Kuo A."/>
            <person name="Sato A."/>
            <person name="Lyhne E.K."/>
            <person name="Kogle M.E."/>
            <person name="Wiebenga A."/>
            <person name="Kun R.S."/>
            <person name="Lubbers R.J."/>
            <person name="Makela M.R."/>
            <person name="Barry K."/>
            <person name="Chovatia M."/>
            <person name="Clum A."/>
            <person name="Daum C."/>
            <person name="Haridas S."/>
            <person name="He G."/>
            <person name="LaButti K."/>
            <person name="Lipzen A."/>
            <person name="Mondo S."/>
            <person name="Riley R."/>
            <person name="Salamov A."/>
            <person name="Simmons B.A."/>
            <person name="Magnuson J.K."/>
            <person name="Henrissat B."/>
            <person name="Mortensen U.H."/>
            <person name="Larsen T.O."/>
            <person name="Devries R.P."/>
            <person name="Grigoriev I.V."/>
            <person name="Machida M."/>
            <person name="Baker S.E."/>
            <person name="Andersen M.R."/>
        </authorList>
    </citation>
    <scope>NUCLEOTIDE SEQUENCE [LARGE SCALE GENOMIC DNA]</scope>
    <source>
        <strain evidence="8 9">IBT 18842</strain>
    </source>
</reference>
<keyword evidence="9" id="KW-1185">Reference proteome</keyword>
<feature type="transmembrane region" description="Helical" evidence="6">
    <location>
        <begin position="432"/>
        <end position="456"/>
    </location>
</feature>
<feature type="domain" description="Major facilitator superfamily (MFS) profile" evidence="7">
    <location>
        <begin position="36"/>
        <end position="521"/>
    </location>
</feature>
<accession>A0A5N6U6X8</accession>
<dbReference type="GO" id="GO:0000329">
    <property type="term" value="C:fungal-type vacuole membrane"/>
    <property type="evidence" value="ECO:0007669"/>
    <property type="project" value="TreeGrafter"/>
</dbReference>
<protein>
    <submittedName>
        <fullName evidence="8">Major facilitator superfamily domain-containing protein</fullName>
    </submittedName>
</protein>
<dbReference type="PANTHER" id="PTHR23501">
    <property type="entry name" value="MAJOR FACILITATOR SUPERFAMILY"/>
    <property type="match status" value="1"/>
</dbReference>
<evidence type="ECO:0000313" key="8">
    <source>
        <dbReference type="EMBL" id="KAE8154397.1"/>
    </source>
</evidence>
<keyword evidence="3 6" id="KW-1133">Transmembrane helix</keyword>
<feature type="transmembrane region" description="Helical" evidence="6">
    <location>
        <begin position="73"/>
        <end position="92"/>
    </location>
</feature>
<feature type="transmembrane region" description="Helical" evidence="6">
    <location>
        <begin position="397"/>
        <end position="420"/>
    </location>
</feature>
<dbReference type="GO" id="GO:0015174">
    <property type="term" value="F:basic amino acid transmembrane transporter activity"/>
    <property type="evidence" value="ECO:0007669"/>
    <property type="project" value="TreeGrafter"/>
</dbReference>
<dbReference type="InterPro" id="IPR036259">
    <property type="entry name" value="MFS_trans_sf"/>
</dbReference>
<evidence type="ECO:0000256" key="1">
    <source>
        <dbReference type="ARBA" id="ARBA00004141"/>
    </source>
</evidence>
<evidence type="ECO:0000256" key="5">
    <source>
        <dbReference type="SAM" id="MobiDB-lite"/>
    </source>
</evidence>
<organism evidence="8 9">
    <name type="scientific">Aspergillus avenaceus</name>
    <dbReference type="NCBI Taxonomy" id="36643"/>
    <lineage>
        <taxon>Eukaryota</taxon>
        <taxon>Fungi</taxon>
        <taxon>Dikarya</taxon>
        <taxon>Ascomycota</taxon>
        <taxon>Pezizomycotina</taxon>
        <taxon>Eurotiomycetes</taxon>
        <taxon>Eurotiomycetidae</taxon>
        <taxon>Eurotiales</taxon>
        <taxon>Aspergillaceae</taxon>
        <taxon>Aspergillus</taxon>
        <taxon>Aspergillus subgen. Circumdati</taxon>
    </lineage>
</organism>
<feature type="transmembrane region" description="Helical" evidence="6">
    <location>
        <begin position="104"/>
        <end position="124"/>
    </location>
</feature>
<feature type="transmembrane region" description="Helical" evidence="6">
    <location>
        <begin position="338"/>
        <end position="358"/>
    </location>
</feature>
<evidence type="ECO:0000259" key="7">
    <source>
        <dbReference type="PROSITE" id="PS50850"/>
    </source>
</evidence>
<evidence type="ECO:0000256" key="6">
    <source>
        <dbReference type="SAM" id="Phobius"/>
    </source>
</evidence>
<dbReference type="Pfam" id="PF07690">
    <property type="entry name" value="MFS_1"/>
    <property type="match status" value="1"/>
</dbReference>
<dbReference type="Gene3D" id="1.20.1250.20">
    <property type="entry name" value="MFS general substrate transporter like domains"/>
    <property type="match status" value="1"/>
</dbReference>
<sequence>MTHDEESPLLHSPPTSGRSETHTEFKPPAHGTNRLVVYVTFIGVFLASADDSFVISTWSTIASQFQQLSQGSWLLGAYNFGYCVSLPAYGTLSNMYGRKNTLLCAYSLFSLSCLACGISGSLAQLVLARVLAGMSGGGMMSLVSIIITDLMPASEVALFRSYANIVNVVGRSFGAPIGGYLVAVIGWRWSFIGQLPLVVICIIVALYGLPASLNQSKSREGQTNASVNILSFDFAGLISFAVSIVLMFYLIHSLSVDTEDQPKLLYLSGIALVVAITVFILVEAYWAKKPLIPLDLVKSCLGSYFVGQLLLLTGRTSLNSNLTPYFVRIKYATDSLASLAYISNSIGVSVGGLISGMVIKRTKRYKMLAMIGPCLGMLTAILIFVRYREGCFTWEVLYLSLFGFSNGILFSTQFMGMSLAAPSDRLATSIGIYYLSQQIGFILGPASSVAIVQRLFANKLSEGLDGMKEKQFIQRILNNSRFSQTLSDAAQKVVQSSYLYGFQIVPLISAVTCMIMVPIVLSQKEEKIE</sequence>
<feature type="transmembrane region" description="Helical" evidence="6">
    <location>
        <begin position="498"/>
        <end position="521"/>
    </location>
</feature>
<evidence type="ECO:0000256" key="3">
    <source>
        <dbReference type="ARBA" id="ARBA00022989"/>
    </source>
</evidence>
<dbReference type="EMBL" id="ML742029">
    <property type="protein sequence ID" value="KAE8154397.1"/>
    <property type="molecule type" value="Genomic_DNA"/>
</dbReference>
<feature type="transmembrane region" description="Helical" evidence="6">
    <location>
        <begin position="130"/>
        <end position="150"/>
    </location>
</feature>
<name>A0A5N6U6X8_ASPAV</name>
<keyword evidence="4 6" id="KW-0472">Membrane</keyword>
<dbReference type="InterPro" id="IPR011701">
    <property type="entry name" value="MFS"/>
</dbReference>
<dbReference type="PROSITE" id="PS50850">
    <property type="entry name" value="MFS"/>
    <property type="match status" value="1"/>
</dbReference>
<feature type="transmembrane region" description="Helical" evidence="6">
    <location>
        <begin position="162"/>
        <end position="185"/>
    </location>
</feature>
<dbReference type="InterPro" id="IPR020846">
    <property type="entry name" value="MFS_dom"/>
</dbReference>
<gene>
    <name evidence="8" type="ORF">BDV25DRAFT_109087</name>
</gene>
<dbReference type="SUPFAM" id="SSF103473">
    <property type="entry name" value="MFS general substrate transporter"/>
    <property type="match status" value="1"/>
</dbReference>
<dbReference type="Proteomes" id="UP000325780">
    <property type="component" value="Unassembled WGS sequence"/>
</dbReference>
<dbReference type="PANTHER" id="PTHR23501:SF33">
    <property type="entry name" value="MAJOR FACILITATOR SUPERFAMILY (MFS) PROFILE DOMAIN-CONTAINING PROTEIN"/>
    <property type="match status" value="1"/>
</dbReference>
<feature type="transmembrane region" description="Helical" evidence="6">
    <location>
        <begin position="230"/>
        <end position="252"/>
    </location>
</feature>
<dbReference type="OrthoDB" id="6770063at2759"/>
<evidence type="ECO:0000313" key="9">
    <source>
        <dbReference type="Proteomes" id="UP000325780"/>
    </source>
</evidence>
<feature type="region of interest" description="Disordered" evidence="5">
    <location>
        <begin position="1"/>
        <end position="27"/>
    </location>
</feature>
<feature type="transmembrane region" description="Helical" evidence="6">
    <location>
        <begin position="365"/>
        <end position="385"/>
    </location>
</feature>
<feature type="transmembrane region" description="Helical" evidence="6">
    <location>
        <begin position="35"/>
        <end position="61"/>
    </location>
</feature>
<feature type="transmembrane region" description="Helical" evidence="6">
    <location>
        <begin position="264"/>
        <end position="287"/>
    </location>
</feature>
<feature type="transmembrane region" description="Helical" evidence="6">
    <location>
        <begin position="191"/>
        <end position="209"/>
    </location>
</feature>
<keyword evidence="2 6" id="KW-0812">Transmembrane</keyword>
<dbReference type="AlphaFoldDB" id="A0A5N6U6X8"/>